<evidence type="ECO:0000313" key="2">
    <source>
        <dbReference type="Proteomes" id="UP000729402"/>
    </source>
</evidence>
<name>A0A8J5RRJ4_ZIZPA</name>
<dbReference type="EMBL" id="JAAALK010000288">
    <property type="protein sequence ID" value="KAG8051839.1"/>
    <property type="molecule type" value="Genomic_DNA"/>
</dbReference>
<keyword evidence="2" id="KW-1185">Reference proteome</keyword>
<evidence type="ECO:0000313" key="1">
    <source>
        <dbReference type="EMBL" id="KAG8051839.1"/>
    </source>
</evidence>
<comment type="caution">
    <text evidence="1">The sequence shown here is derived from an EMBL/GenBank/DDBJ whole genome shotgun (WGS) entry which is preliminary data.</text>
</comment>
<reference evidence="1" key="1">
    <citation type="journal article" date="2021" name="bioRxiv">
        <title>Whole Genome Assembly and Annotation of Northern Wild Rice, Zizania palustris L., Supports a Whole Genome Duplication in the Zizania Genus.</title>
        <authorList>
            <person name="Haas M."/>
            <person name="Kono T."/>
            <person name="Macchietto M."/>
            <person name="Millas R."/>
            <person name="McGilp L."/>
            <person name="Shao M."/>
            <person name="Duquette J."/>
            <person name="Hirsch C.N."/>
            <person name="Kimball J."/>
        </authorList>
    </citation>
    <scope>NUCLEOTIDE SEQUENCE</scope>
    <source>
        <tissue evidence="1">Fresh leaf tissue</tissue>
    </source>
</reference>
<accession>A0A8J5RRJ4</accession>
<organism evidence="1 2">
    <name type="scientific">Zizania palustris</name>
    <name type="common">Northern wild rice</name>
    <dbReference type="NCBI Taxonomy" id="103762"/>
    <lineage>
        <taxon>Eukaryota</taxon>
        <taxon>Viridiplantae</taxon>
        <taxon>Streptophyta</taxon>
        <taxon>Embryophyta</taxon>
        <taxon>Tracheophyta</taxon>
        <taxon>Spermatophyta</taxon>
        <taxon>Magnoliopsida</taxon>
        <taxon>Liliopsida</taxon>
        <taxon>Poales</taxon>
        <taxon>Poaceae</taxon>
        <taxon>BOP clade</taxon>
        <taxon>Oryzoideae</taxon>
        <taxon>Oryzeae</taxon>
        <taxon>Zizaniinae</taxon>
        <taxon>Zizania</taxon>
    </lineage>
</organism>
<sequence>MGGGATVETNVDMGGGATVETTVDMGGGMEVMLGGRDGPCTVELVPAWPKENWPSRATKLELRICRRLYSKRSPAVALDPAGAPESLWLRRRTRRAGLGWGKIQSWLASFSLSTGSAYIVLNYN</sequence>
<protein>
    <submittedName>
        <fullName evidence="1">Uncharacterized protein</fullName>
    </submittedName>
</protein>
<gene>
    <name evidence="1" type="ORF">GUJ93_ZPchr0001g30605</name>
</gene>
<dbReference type="Proteomes" id="UP000729402">
    <property type="component" value="Unassembled WGS sequence"/>
</dbReference>
<reference evidence="1" key="2">
    <citation type="submission" date="2021-02" db="EMBL/GenBank/DDBJ databases">
        <authorList>
            <person name="Kimball J.A."/>
            <person name="Haas M.W."/>
            <person name="Macchietto M."/>
            <person name="Kono T."/>
            <person name="Duquette J."/>
            <person name="Shao M."/>
        </authorList>
    </citation>
    <scope>NUCLEOTIDE SEQUENCE</scope>
    <source>
        <tissue evidence="1">Fresh leaf tissue</tissue>
    </source>
</reference>
<dbReference type="AlphaFoldDB" id="A0A8J5RRJ4"/>
<proteinExistence type="predicted"/>